<dbReference type="GO" id="GO:0005886">
    <property type="term" value="C:plasma membrane"/>
    <property type="evidence" value="ECO:0007669"/>
    <property type="project" value="UniProtKB-SubCell"/>
</dbReference>
<evidence type="ECO:0000313" key="7">
    <source>
        <dbReference type="EMBL" id="PRR76641.1"/>
    </source>
</evidence>
<keyword evidence="7" id="KW-0456">Lyase</keyword>
<dbReference type="NCBIfam" id="TIGR01195">
    <property type="entry name" value="oadG_fam"/>
    <property type="match status" value="1"/>
</dbReference>
<reference evidence="7 8" key="1">
    <citation type="submission" date="2018-03" db="EMBL/GenBank/DDBJ databases">
        <title>Genome sequence of Clostridium liquoris DSM 100320.</title>
        <authorList>
            <person name="Poehlein A."/>
            <person name="Daniel R."/>
        </authorList>
    </citation>
    <scope>NUCLEOTIDE SEQUENCE [LARGE SCALE GENOMIC DNA]</scope>
    <source>
        <strain evidence="7 8">DSM 100320</strain>
    </source>
</reference>
<evidence type="ECO:0000256" key="1">
    <source>
        <dbReference type="ARBA" id="ARBA00004236"/>
    </source>
</evidence>
<dbReference type="GO" id="GO:0036376">
    <property type="term" value="P:sodium ion export across plasma membrane"/>
    <property type="evidence" value="ECO:0007669"/>
    <property type="project" value="InterPro"/>
</dbReference>
<feature type="transmembrane region" description="Helical" evidence="6">
    <location>
        <begin position="12"/>
        <end position="30"/>
    </location>
</feature>
<evidence type="ECO:0000313" key="8">
    <source>
        <dbReference type="Proteomes" id="UP000239706"/>
    </source>
</evidence>
<protein>
    <submittedName>
        <fullName evidence="7">Oxaloacetate decarboxylase gamma chain</fullName>
        <ecNumber evidence="7">4.1.1.3</ecNumber>
    </submittedName>
</protein>
<name>A0A2T0AZK6_9CLOT</name>
<keyword evidence="8" id="KW-1185">Reference proteome</keyword>
<evidence type="ECO:0000256" key="3">
    <source>
        <dbReference type="ARBA" id="ARBA00022692"/>
    </source>
</evidence>
<dbReference type="EMBL" id="PVXO01000075">
    <property type="protein sequence ID" value="PRR76641.1"/>
    <property type="molecule type" value="Genomic_DNA"/>
</dbReference>
<keyword evidence="4 6" id="KW-1133">Transmembrane helix</keyword>
<dbReference type="Proteomes" id="UP000239706">
    <property type="component" value="Unassembled WGS sequence"/>
</dbReference>
<dbReference type="AlphaFoldDB" id="A0A2T0AZK6"/>
<sequence length="113" mass="12728">MLELFLEGLKVTIFAMAIVFVVLTILMYIIKLQTICLKNVGDKEKVKNIDEEIIRTSEIDEISLENDKEIVAAIAAALAMYMDTPVNSINIKSIKKIKNSLDWRKSGIKSINV</sequence>
<dbReference type="Pfam" id="PF04277">
    <property type="entry name" value="OAD_gamma"/>
    <property type="match status" value="1"/>
</dbReference>
<evidence type="ECO:0000256" key="2">
    <source>
        <dbReference type="ARBA" id="ARBA00022475"/>
    </source>
</evidence>
<comment type="caution">
    <text evidence="7">The sequence shown here is derived from an EMBL/GenBank/DDBJ whole genome shotgun (WGS) entry which is preliminary data.</text>
</comment>
<dbReference type="GO" id="GO:0016829">
    <property type="term" value="F:lyase activity"/>
    <property type="evidence" value="ECO:0007669"/>
    <property type="project" value="UniProtKB-KW"/>
</dbReference>
<keyword evidence="2" id="KW-1003">Cell membrane</keyword>
<evidence type="ECO:0000256" key="6">
    <source>
        <dbReference type="SAM" id="Phobius"/>
    </source>
</evidence>
<comment type="subcellular location">
    <subcellularLocation>
        <location evidence="1">Cell membrane</location>
    </subcellularLocation>
</comment>
<keyword evidence="3 6" id="KW-0812">Transmembrane</keyword>
<proteinExistence type="predicted"/>
<dbReference type="RefSeq" id="WP_106064860.1">
    <property type="nucleotide sequence ID" value="NZ_PVXO01000075.1"/>
</dbReference>
<dbReference type="EC" id="4.1.1.3" evidence="7"/>
<evidence type="ECO:0000256" key="4">
    <source>
        <dbReference type="ARBA" id="ARBA00022989"/>
    </source>
</evidence>
<organism evidence="7 8">
    <name type="scientific">Clostridium liquoris</name>
    <dbReference type="NCBI Taxonomy" id="1289519"/>
    <lineage>
        <taxon>Bacteria</taxon>
        <taxon>Bacillati</taxon>
        <taxon>Bacillota</taxon>
        <taxon>Clostridia</taxon>
        <taxon>Eubacteriales</taxon>
        <taxon>Clostridiaceae</taxon>
        <taxon>Clostridium</taxon>
    </lineage>
</organism>
<keyword evidence="5 6" id="KW-0472">Membrane</keyword>
<evidence type="ECO:0000256" key="5">
    <source>
        <dbReference type="ARBA" id="ARBA00023136"/>
    </source>
</evidence>
<dbReference type="InterPro" id="IPR005899">
    <property type="entry name" value="Na_pump_deCOase"/>
</dbReference>
<dbReference type="OrthoDB" id="1933845at2"/>
<gene>
    <name evidence="7" type="primary">oadG</name>
    <name evidence="7" type="ORF">CLLI_28470</name>
</gene>
<dbReference type="GO" id="GO:0015081">
    <property type="term" value="F:sodium ion transmembrane transporter activity"/>
    <property type="evidence" value="ECO:0007669"/>
    <property type="project" value="InterPro"/>
</dbReference>
<accession>A0A2T0AZK6</accession>